<dbReference type="Pfam" id="PF13517">
    <property type="entry name" value="FG-GAP_3"/>
    <property type="match status" value="1"/>
</dbReference>
<proteinExistence type="predicted"/>
<evidence type="ECO:0000259" key="6">
    <source>
        <dbReference type="Pfam" id="PF12255"/>
    </source>
</evidence>
<dbReference type="Proteomes" id="UP000652176">
    <property type="component" value="Unassembled WGS sequence"/>
</dbReference>
<keyword evidence="3" id="KW-0732">Signal</keyword>
<keyword evidence="4" id="KW-0843">Virulence</keyword>
<dbReference type="Pfam" id="PF12256">
    <property type="entry name" value="TcdB_toxin_midN"/>
    <property type="match status" value="1"/>
</dbReference>
<dbReference type="RefSeq" id="WP_192374538.1">
    <property type="nucleotide sequence ID" value="NZ_CAJHIV010000001.1"/>
</dbReference>
<keyword evidence="2" id="KW-0964">Secreted</keyword>
<protein>
    <recommendedName>
        <fullName evidence="10">Toxin</fullName>
    </recommendedName>
</protein>
<name>A0ABR9CZ60_9GAMM</name>
<dbReference type="PANTHER" id="PTHR32305">
    <property type="match status" value="1"/>
</dbReference>
<dbReference type="Gene3D" id="2.180.10.10">
    <property type="entry name" value="RHS repeat-associated core"/>
    <property type="match status" value="2"/>
</dbReference>
<dbReference type="InterPro" id="IPR003284">
    <property type="entry name" value="Sal_SpvB"/>
</dbReference>
<dbReference type="InterPro" id="IPR022385">
    <property type="entry name" value="Rhs_assc_core"/>
</dbReference>
<dbReference type="PRINTS" id="PR00394">
    <property type="entry name" value="RHSPROTEIN"/>
</dbReference>
<evidence type="ECO:0008006" key="10">
    <source>
        <dbReference type="Google" id="ProtNLM"/>
    </source>
</evidence>
<evidence type="ECO:0000259" key="7">
    <source>
        <dbReference type="Pfam" id="PF12256"/>
    </source>
</evidence>
<keyword evidence="9" id="KW-1185">Reference proteome</keyword>
<feature type="domain" description="Insecticide toxin TcdB middle/C-terminal" evidence="6">
    <location>
        <begin position="823"/>
        <end position="969"/>
    </location>
</feature>
<dbReference type="InterPro" id="IPR028994">
    <property type="entry name" value="Integrin_alpha_N"/>
</dbReference>
<evidence type="ECO:0000313" key="8">
    <source>
        <dbReference type="EMBL" id="MBD9356157.1"/>
    </source>
</evidence>
<feature type="compositionally biased region" description="Basic and acidic residues" evidence="5">
    <location>
        <begin position="2186"/>
        <end position="2204"/>
    </location>
</feature>
<evidence type="ECO:0000256" key="3">
    <source>
        <dbReference type="ARBA" id="ARBA00022729"/>
    </source>
</evidence>
<comment type="subcellular location">
    <subcellularLocation>
        <location evidence="1">Secreted</location>
    </subcellularLocation>
</comment>
<dbReference type="InterPro" id="IPR013517">
    <property type="entry name" value="FG-GAP"/>
</dbReference>
<dbReference type="EMBL" id="JACXSS010000001">
    <property type="protein sequence ID" value="MBD9356157.1"/>
    <property type="molecule type" value="Genomic_DNA"/>
</dbReference>
<evidence type="ECO:0000256" key="5">
    <source>
        <dbReference type="SAM" id="MobiDB-lite"/>
    </source>
</evidence>
<dbReference type="InterPro" id="IPR022044">
    <property type="entry name" value="TcdB_toxin_mid/C"/>
</dbReference>
<evidence type="ECO:0000256" key="1">
    <source>
        <dbReference type="ARBA" id="ARBA00004613"/>
    </source>
</evidence>
<feature type="region of interest" description="Disordered" evidence="5">
    <location>
        <begin position="2175"/>
        <end position="2204"/>
    </location>
</feature>
<comment type="caution">
    <text evidence="8">The sequence shown here is derived from an EMBL/GenBank/DDBJ whole genome shotgun (WGS) entry which is preliminary data.</text>
</comment>
<sequence length="2377" mass="265425">MSNKSGTSSQIIGLPQGGGALHGIGEKFSPDLHTGTGNFSVPIALPAGRNGFQPDLSLVYSSGNGNGPFGLGWSLSVPGVVRKTSDGLPRYDDQQDTFVLSGAEDLVAVDVQTTLTRYRPRTEGLFARIIHHRDAAQNYWKVESKDGLSSFYGTPATAGLDPAALADPDHVERVFAWKLSRTVDVFGNRIDYLYERDAQQTDGPHRWDQLYLAEVRYADYGDPANPQFLVRVKFVYEQRPDPFSEYRAGFEIRTVRRCKQILVYTQAEQERLTRTYHLDYLDQQTGADLPLNKASLLHQVRVEGHDGANSEFLPPLEFAYSGFIPHQQKFIAINGALPAGSLARPEFELADLFGNGLPDILEMNGVVRYWRNLGNGQFDQPKLMTEAPTGMQLADPGVQMIDADGDGRIDLLVHHEGLSGYFPLRFDGLWDRKSFQRYEFAPSFDLADPNVKLVDLTGDGVTDAIRSGARLECFFNDAKKGWHNSRWVERQALEDFPNLNFSDPRIKWGDFSGDGLQDVALVHDGHVEYWPNLGYGAWGKRVLMRNNPRLPYGYDPKRILIDDIDGDGLADMVYVDDRKVLLWINQGGNGWSEVIEIAGTPPVSDMDAVRLVDLLGSGNRGLLWSKDADGTNRPRMHFLDFSGGSKPYLLNQMNNHMGSLTRVGYAPSTQFYLDDQQRPASRWQTPLPFPVQVVAKVEVVDQISQGKLSTSYTYHHGYWDGAEREFRGFGRVDQRDTETFADFHGSGLHNQQLFNAVTDQQFSPPLETRTWFHQGPVGDEFGDWEELDYSKEYWPGDPAVLSRPAAMAAQLHALPRRRKRDALRTLRGSVLRTELYALDGSDRQNRPYTVTEAQQGVREELAPAADSSRRGIFFSFGLAQRTTQWERGAEPMTQLSLMGDYDQYGRLKSQLSVAVPRGRDYRLATANAEPYLASFSETSYLQRDDAQRYLIDKVAKISSYEIINDGKTTVFALWEAVKAGSTAKQLIGQTLNFYDGPGFQGLPFGQLGDFGALVRAEQLVMDDALLAELYRSGDSVQNPPELPLYLKPGAPAWTDEYPAEFRKLAAQAGYIYRKSGAGAISAPGFFVIAARHLYDFQVSGANGKGRGLLLQQHDPLGRRTIIGYDAYALLPQQVIDPLGLKTQATYDYRVLQPAVVMDANLNIRRFRFTPLGLLSASLVQGKSNIVEGDRNRPGMELSYDLLAFSQRGQPVSVRSKQYQHHDSDVDIPLPRRDEYIETIEYSDGFGRLLQTRVQSEEIRFGNATFGGGILPVDVNDDAGSKLAFTGISNNDNNNPNVLVSGWQVYDNKGRVVEKYEPFYSQGWLYAAPGDAQLGQKAVMLHDPRGQVIRTLNPDGSEQRVLYGIPADLANPKQFAPTPWEAYTYDANDNAGRTHAGSSQTFQNHWNTPASIVIDALGRTVQTTARNGADPQTDWHITRSRYDIRGNLLSVTDALGRVAFRYAYDLANRPWRNASIDAGLRRTVLDAIGNPLESRDSKGALILNGYDEGNRPNRLWARDGVNQPMTLRQLLIYGDRPDSGLNVDQARQLNLLGKLFQHYDEAGLVSVPGYDFKGNPLSQSRQTLSDAVLLSAYQNGAERNWAINAFRIDWQAPAGVTLAAHAQTLLDATVYETSSRFDALNRIKRMQYPKDVTGQRQELLPIYNRAGGLAQVKLNGQLFVQQIAYSAKGQRVLVAYGNGVMSRYAYDDKTFRLLRLRSERYSQPQPDRYQPNGEALQDFVYRYDLVGNILQIEDRAQGSGILNNPAAATASDTALAQLLASGNALLRQFAYDPIYRLLSASGRECDQAPDAPPWLDQPLSTDLTRTRAYSQQYRYDALGNMLELKHQLADGNRNRLFATAAGNNRLDTVTIGQNIYRYAHDANGNILSEHQTRLFDWDHSDRLKAFRTQVVGSEPSVHAQYLYDAGGIRVKKLTRKQGGQYTVTVYIGGLFEYHRSAQGAAVQENNTLHVMDDQSRIALVRVGTPFPDDTTPAVKYHLGDHLGSSHVVIAGDGSWLNSEEYTPYGETSFGSFARKRYRFTGKERDEESGLNYHAARYYAAWVVRWINSDPIGINGGINLYQYCKSNPINFRDLTGTDISDTNKSLDTNYDKQISLHELSTGLECSNISLRDWANTMSFNTGGYGVDKNVQKLINDIHNDTVSQAISSKIKAAESDENQLRMGTDGRTYTKREDRDAAKREHAERLDPKKQLTKMATMGCLLVPEYCGLSLSIYHSATGHPKDAAVDLAAVFLGRALNRAFTPPNTQPGIYYGNRLITTKDGIASYWSTGQANLIPGAIQKEPNTWYVIHGIQEVTEAEGKLAKGWVIKQTPYIEQPVKSVGLDNVNIEVQLITNDPKAVNDWILEQGAKAVRSFYDLF</sequence>
<accession>A0ABR9CZ60</accession>
<evidence type="ECO:0000256" key="2">
    <source>
        <dbReference type="ARBA" id="ARBA00022525"/>
    </source>
</evidence>
<dbReference type="InterPro" id="IPR050708">
    <property type="entry name" value="T6SS_VgrG/RHS"/>
</dbReference>
<dbReference type="Pfam" id="PF03534">
    <property type="entry name" value="SpvB"/>
    <property type="match status" value="2"/>
</dbReference>
<dbReference type="InterPro" id="IPR022045">
    <property type="entry name" value="TcdB_toxin_mid/N"/>
</dbReference>
<reference evidence="8 9" key="1">
    <citation type="submission" date="2020-09" db="EMBL/GenBank/DDBJ databases">
        <title>Methylomonas albis sp. nov. and Methylomonas fluvii sp. nov.: Two cold-adapted methanotrophs from the River Elbe and an amended description of Methylovulum psychrotolerans strain Eb1.</title>
        <authorList>
            <person name="Bussmann I.K."/>
            <person name="Klings K.-W."/>
            <person name="Warnstedt J."/>
            <person name="Hoppert M."/>
            <person name="Saborowski A."/>
            <person name="Horn F."/>
            <person name="Liebner S."/>
        </authorList>
    </citation>
    <scope>NUCLEOTIDE SEQUENCE [LARGE SCALE GENOMIC DNA]</scope>
    <source>
        <strain evidence="8 9">EbA</strain>
    </source>
</reference>
<evidence type="ECO:0000313" key="9">
    <source>
        <dbReference type="Proteomes" id="UP000652176"/>
    </source>
</evidence>
<organism evidence="8 9">
    <name type="scientific">Methylomonas albis</name>
    <dbReference type="NCBI Taxonomy" id="1854563"/>
    <lineage>
        <taxon>Bacteria</taxon>
        <taxon>Pseudomonadati</taxon>
        <taxon>Pseudomonadota</taxon>
        <taxon>Gammaproteobacteria</taxon>
        <taxon>Methylococcales</taxon>
        <taxon>Methylococcaceae</taxon>
        <taxon>Methylomonas</taxon>
    </lineage>
</organism>
<dbReference type="SUPFAM" id="SSF69318">
    <property type="entry name" value="Integrin alpha N-terminal domain"/>
    <property type="match status" value="1"/>
</dbReference>
<gene>
    <name evidence="8" type="ORF">IE877_09690</name>
</gene>
<dbReference type="PANTHER" id="PTHR32305:SF15">
    <property type="entry name" value="PROTEIN RHSA-RELATED"/>
    <property type="match status" value="1"/>
</dbReference>
<dbReference type="NCBIfam" id="TIGR03696">
    <property type="entry name" value="Rhs_assc_core"/>
    <property type="match status" value="1"/>
</dbReference>
<feature type="domain" description="Insecticide toxin TcdB middle/N-terminal" evidence="7">
    <location>
        <begin position="607"/>
        <end position="739"/>
    </location>
</feature>
<dbReference type="Pfam" id="PF12255">
    <property type="entry name" value="TcdB_toxin_midC"/>
    <property type="match status" value="1"/>
</dbReference>
<evidence type="ECO:0000256" key="4">
    <source>
        <dbReference type="ARBA" id="ARBA00023026"/>
    </source>
</evidence>